<comment type="catalytic activity">
    <reaction evidence="15 17 19">
        <text>(6S)-NADHX + ADP = AMP + phosphate + NADH + H(+)</text>
        <dbReference type="Rhea" id="RHEA:32223"/>
        <dbReference type="ChEBI" id="CHEBI:15378"/>
        <dbReference type="ChEBI" id="CHEBI:43474"/>
        <dbReference type="ChEBI" id="CHEBI:57945"/>
        <dbReference type="ChEBI" id="CHEBI:64074"/>
        <dbReference type="ChEBI" id="CHEBI:456215"/>
        <dbReference type="ChEBI" id="CHEBI:456216"/>
        <dbReference type="EC" id="4.2.1.136"/>
    </reaction>
</comment>
<feature type="binding site" evidence="18">
    <location>
        <position position="74"/>
    </location>
    <ligand>
        <name>K(+)</name>
        <dbReference type="ChEBI" id="CHEBI:29103"/>
    </ligand>
</feature>
<dbReference type="PIRSF" id="PIRSF017184">
    <property type="entry name" value="Nnr"/>
    <property type="match status" value="1"/>
</dbReference>
<evidence type="ECO:0000256" key="9">
    <source>
        <dbReference type="ARBA" id="ARBA00022958"/>
    </source>
</evidence>
<keyword evidence="10 17" id="KW-0520">NAD</keyword>
<evidence type="ECO:0000256" key="14">
    <source>
        <dbReference type="ARBA" id="ARBA00025153"/>
    </source>
</evidence>
<keyword evidence="22" id="KW-0808">Transferase</keyword>
<feature type="domain" description="YjeF C-terminal" evidence="20">
    <location>
        <begin position="227"/>
        <end position="488"/>
    </location>
</feature>
<dbReference type="HOGENOM" id="CLU_024853_4_1_2"/>
<dbReference type="InterPro" id="IPR036652">
    <property type="entry name" value="YjeF_N_dom_sf"/>
</dbReference>
<evidence type="ECO:0000256" key="4">
    <source>
        <dbReference type="ARBA" id="ARBA00009524"/>
    </source>
</evidence>
<accession>C9RGJ9</accession>
<dbReference type="Gene3D" id="3.40.1190.20">
    <property type="match status" value="1"/>
</dbReference>
<keyword evidence="7 17" id="KW-0067">ATP-binding</keyword>
<dbReference type="InterPro" id="IPR030677">
    <property type="entry name" value="Nnr"/>
</dbReference>
<evidence type="ECO:0000256" key="15">
    <source>
        <dbReference type="ARBA" id="ARBA00048238"/>
    </source>
</evidence>
<comment type="cofactor">
    <cofactor evidence="18 19">
        <name>K(+)</name>
        <dbReference type="ChEBI" id="CHEBI:29103"/>
    </cofactor>
    <text evidence="18 19">Binds 1 potassium ion per subunit.</text>
</comment>
<evidence type="ECO:0000256" key="1">
    <source>
        <dbReference type="ARBA" id="ARBA00000013"/>
    </source>
</evidence>
<dbReference type="SUPFAM" id="SSF64153">
    <property type="entry name" value="YjeF N-terminal domain-like"/>
    <property type="match status" value="1"/>
</dbReference>
<dbReference type="GO" id="GO:0016301">
    <property type="term" value="F:kinase activity"/>
    <property type="evidence" value="ECO:0007669"/>
    <property type="project" value="UniProtKB-KW"/>
</dbReference>
<feature type="binding site" evidence="18">
    <location>
        <begin position="73"/>
        <end position="77"/>
    </location>
    <ligand>
        <name>(6S)-NADPHX</name>
        <dbReference type="ChEBI" id="CHEBI:64076"/>
    </ligand>
</feature>
<dbReference type="KEGG" id="mvu:Metvu_0843"/>
<feature type="binding site" evidence="17">
    <location>
        <position position="430"/>
    </location>
    <ligand>
        <name>AMP</name>
        <dbReference type="ChEBI" id="CHEBI:456215"/>
    </ligand>
</feature>
<evidence type="ECO:0000256" key="12">
    <source>
        <dbReference type="ARBA" id="ARBA00023239"/>
    </source>
</evidence>
<keyword evidence="11 18" id="KW-0413">Isomerase</keyword>
<dbReference type="AlphaFoldDB" id="C9RGJ9"/>
<feature type="binding site" evidence="18">
    <location>
        <position position="164"/>
    </location>
    <ligand>
        <name>(6S)-NADPHX</name>
        <dbReference type="ChEBI" id="CHEBI:64076"/>
    </ligand>
</feature>
<comment type="similarity">
    <text evidence="4 19">In the C-terminal section; belongs to the NnrD/CARKD family.</text>
</comment>
<name>C9RGJ9_METVM</name>
<dbReference type="GO" id="GO:0052856">
    <property type="term" value="F:NAD(P)HX epimerase activity"/>
    <property type="evidence" value="ECO:0007669"/>
    <property type="project" value="UniProtKB-UniRule"/>
</dbReference>
<evidence type="ECO:0000256" key="13">
    <source>
        <dbReference type="ARBA" id="ARBA00023268"/>
    </source>
</evidence>
<organism evidence="22 23">
    <name type="scientific">Methanocaldococcus vulcanius (strain ATCC 700851 / DSM 12094 / M7)</name>
    <name type="common">Methanococcus vulcanius</name>
    <dbReference type="NCBI Taxonomy" id="579137"/>
    <lineage>
        <taxon>Archaea</taxon>
        <taxon>Methanobacteriati</taxon>
        <taxon>Methanobacteriota</taxon>
        <taxon>Methanomada group</taxon>
        <taxon>Methanococci</taxon>
        <taxon>Methanococcales</taxon>
        <taxon>Methanocaldococcaceae</taxon>
        <taxon>Methanocaldococcus</taxon>
    </lineage>
</organism>
<comment type="similarity">
    <text evidence="3 19">In the N-terminal section; belongs to the NnrE/AIBP family.</text>
</comment>
<comment type="subunit">
    <text evidence="17">Homotetramer.</text>
</comment>
<dbReference type="EMBL" id="CP001787">
    <property type="protein sequence ID" value="ACX72701.1"/>
    <property type="molecule type" value="Genomic_DNA"/>
</dbReference>
<dbReference type="InterPro" id="IPR004443">
    <property type="entry name" value="YjeF_N_dom"/>
</dbReference>
<evidence type="ECO:0000256" key="5">
    <source>
        <dbReference type="ARBA" id="ARBA00022723"/>
    </source>
</evidence>
<dbReference type="GO" id="GO:0005524">
    <property type="term" value="F:ATP binding"/>
    <property type="evidence" value="ECO:0007669"/>
    <property type="project" value="UniProtKB-UniRule"/>
</dbReference>
<comment type="function">
    <text evidence="17">Catalyzes the dehydration of the S-form of NAD(P)HX at the expense of ADP, which is converted to AMP. Together with NAD(P)HX epimerase, which catalyzes the epimerization of the S- and R-forms, the enzyme allows the repair of both epimers of NAD(P)HX, a damaged form of NAD(P)H that is a result of enzymatic or heat-dependent hydration.</text>
</comment>
<reference evidence="22" key="1">
    <citation type="submission" date="2009-10" db="EMBL/GenBank/DDBJ databases">
        <title>Complete sequence of chromosome of Methanocaldococcus vulcanius M7.</title>
        <authorList>
            <consortium name="US DOE Joint Genome Institute"/>
            <person name="Lucas S."/>
            <person name="Copeland A."/>
            <person name="Lapidus A."/>
            <person name="Glavina del Rio T."/>
            <person name="Dalin E."/>
            <person name="Tice H."/>
            <person name="Bruce D."/>
            <person name="Goodwin L."/>
            <person name="Pitluck S."/>
            <person name="Lcollab F.I."/>
            <person name="Brettin T."/>
            <person name="Detter J.C."/>
            <person name="Han C."/>
            <person name="Tapia R."/>
            <person name="Kuske C.R."/>
            <person name="Schmutz J."/>
            <person name="Larimer F."/>
            <person name="Land M."/>
            <person name="Hauser L."/>
            <person name="Kyrpides N."/>
            <person name="Ovchinikova G."/>
            <person name="Sieprawska-Lupa M."/>
            <person name="Whitman W.B."/>
            <person name="Woyke T."/>
        </authorList>
    </citation>
    <scope>NUCLEOTIDE SEQUENCE [LARGE SCALE GENOMIC DNA]</scope>
    <source>
        <strain evidence="22">M7</strain>
    </source>
</reference>
<comment type="cofactor">
    <cofactor evidence="17">
        <name>Mg(2+)</name>
        <dbReference type="ChEBI" id="CHEBI:18420"/>
    </cofactor>
</comment>
<comment type="similarity">
    <text evidence="18">Belongs to the NnrE/AIBP family.</text>
</comment>
<dbReference type="InterPro" id="IPR000631">
    <property type="entry name" value="CARKD"/>
</dbReference>
<evidence type="ECO:0000256" key="8">
    <source>
        <dbReference type="ARBA" id="ARBA00022857"/>
    </source>
</evidence>
<dbReference type="EC" id="4.2.1.136" evidence="19"/>
<keyword evidence="6 17" id="KW-0547">Nucleotide-binding</keyword>
<keyword evidence="23" id="KW-1185">Reference proteome</keyword>
<feature type="binding site" evidence="18">
    <location>
        <begin position="153"/>
        <end position="159"/>
    </location>
    <ligand>
        <name>(6S)-NADPHX</name>
        <dbReference type="ChEBI" id="CHEBI:64076"/>
    </ligand>
</feature>
<dbReference type="PROSITE" id="PS51385">
    <property type="entry name" value="YJEF_N"/>
    <property type="match status" value="1"/>
</dbReference>
<evidence type="ECO:0000256" key="3">
    <source>
        <dbReference type="ARBA" id="ARBA00006001"/>
    </source>
</evidence>
<dbReference type="eggNOG" id="arCOG00018">
    <property type="taxonomic scope" value="Archaea"/>
</dbReference>
<keyword evidence="8 17" id="KW-0521">NADP</keyword>
<dbReference type="CDD" id="cd01171">
    <property type="entry name" value="YXKO-related"/>
    <property type="match status" value="1"/>
</dbReference>
<dbReference type="PANTHER" id="PTHR12592:SF0">
    <property type="entry name" value="ATP-DEPENDENT (S)-NAD(P)H-HYDRATE DEHYDRATASE"/>
    <property type="match status" value="1"/>
</dbReference>
<evidence type="ECO:0000256" key="16">
    <source>
        <dbReference type="ARBA" id="ARBA00049209"/>
    </source>
</evidence>
<evidence type="ECO:0000256" key="18">
    <source>
        <dbReference type="HAMAP-Rule" id="MF_01966"/>
    </source>
</evidence>
<proteinExistence type="inferred from homology"/>
<dbReference type="HAMAP" id="MF_01966">
    <property type="entry name" value="NADHX_epimerase"/>
    <property type="match status" value="1"/>
</dbReference>
<feature type="binding site" evidence="17">
    <location>
        <position position="431"/>
    </location>
    <ligand>
        <name>(6S)-NADPHX</name>
        <dbReference type="ChEBI" id="CHEBI:64076"/>
    </ligand>
</feature>
<comment type="function">
    <text evidence="14 19">Bifunctional enzyme that catalyzes the epimerization of the S- and R-forms of NAD(P)HX and the dehydration of the S-form of NAD(P)HX at the expense of ADP, which is converted to AMP. This allows the repair of both epimers of NAD(P)HX, a damaged form of NAD(P)H that is a result of enzymatic or heat-dependent hydration.</text>
</comment>
<dbReference type="InterPro" id="IPR029056">
    <property type="entry name" value="Ribokinase-like"/>
</dbReference>
<dbReference type="HAMAP" id="MF_01965">
    <property type="entry name" value="NADHX_dehydratase"/>
    <property type="match status" value="1"/>
</dbReference>
<evidence type="ECO:0000256" key="19">
    <source>
        <dbReference type="PIRNR" id="PIRNR017184"/>
    </source>
</evidence>
<dbReference type="Gene3D" id="3.40.50.10260">
    <property type="entry name" value="YjeF N-terminal domain"/>
    <property type="match status" value="1"/>
</dbReference>
<comment type="catalytic activity">
    <reaction evidence="16 17 19">
        <text>(6S)-NADPHX + ADP = AMP + phosphate + NADPH + H(+)</text>
        <dbReference type="Rhea" id="RHEA:32235"/>
        <dbReference type="ChEBI" id="CHEBI:15378"/>
        <dbReference type="ChEBI" id="CHEBI:43474"/>
        <dbReference type="ChEBI" id="CHEBI:57783"/>
        <dbReference type="ChEBI" id="CHEBI:64076"/>
        <dbReference type="ChEBI" id="CHEBI:456215"/>
        <dbReference type="ChEBI" id="CHEBI:456216"/>
        <dbReference type="EC" id="4.2.1.136"/>
    </reaction>
</comment>
<gene>
    <name evidence="18" type="primary">nnrE</name>
    <name evidence="17" type="synonym">nnrD</name>
    <name evidence="22" type="ordered locus">Metvu_0843</name>
</gene>
<evidence type="ECO:0000259" key="21">
    <source>
        <dbReference type="PROSITE" id="PS51385"/>
    </source>
</evidence>
<dbReference type="Pfam" id="PF01256">
    <property type="entry name" value="Carb_kinase"/>
    <property type="match status" value="1"/>
</dbReference>
<dbReference type="PANTHER" id="PTHR12592">
    <property type="entry name" value="ATP-DEPENDENT (S)-NAD(P)H-HYDRATE DEHYDRATASE FAMILY MEMBER"/>
    <property type="match status" value="1"/>
</dbReference>
<dbReference type="GO" id="GO:0046496">
    <property type="term" value="P:nicotinamide nucleotide metabolic process"/>
    <property type="evidence" value="ECO:0007669"/>
    <property type="project" value="UniProtKB-UniRule"/>
</dbReference>
<evidence type="ECO:0000256" key="11">
    <source>
        <dbReference type="ARBA" id="ARBA00023235"/>
    </source>
</evidence>
<evidence type="ECO:0000313" key="22">
    <source>
        <dbReference type="EMBL" id="ACX72701.1"/>
    </source>
</evidence>
<dbReference type="PROSITE" id="PS51383">
    <property type="entry name" value="YJEF_C_3"/>
    <property type="match status" value="1"/>
</dbReference>
<feature type="domain" description="YjeF N-terminal" evidence="21">
    <location>
        <begin position="28"/>
        <end position="225"/>
    </location>
</feature>
<evidence type="ECO:0000259" key="20">
    <source>
        <dbReference type="PROSITE" id="PS51383"/>
    </source>
</evidence>
<dbReference type="Pfam" id="PF03853">
    <property type="entry name" value="YjeF_N"/>
    <property type="match status" value="1"/>
</dbReference>
<comment type="function">
    <text evidence="18">Catalyzes the epimerization of the S- and R-forms of NAD(P)HX, a damaged form of NAD(P)H that is a result of enzymatic or heat-dependent hydration. This is a prerequisite for the S-specific NAD(P)H-hydrate dehydratase to allow the repair of both epimers of NAD(P)HX.</text>
</comment>
<keyword evidence="5 18" id="KW-0479">Metal-binding</keyword>
<dbReference type="GO" id="GO:0052855">
    <property type="term" value="F:ADP-dependent NAD(P)H-hydrate dehydratase activity"/>
    <property type="evidence" value="ECO:0007669"/>
    <property type="project" value="UniProtKB-UniRule"/>
</dbReference>
<evidence type="ECO:0000256" key="10">
    <source>
        <dbReference type="ARBA" id="ARBA00023027"/>
    </source>
</evidence>
<dbReference type="Proteomes" id="UP000002063">
    <property type="component" value="Chromosome"/>
</dbReference>
<evidence type="ECO:0000256" key="7">
    <source>
        <dbReference type="ARBA" id="ARBA00022840"/>
    </source>
</evidence>
<comment type="caution">
    <text evidence="17">Lacks conserved residue(s) required for the propagation of feature annotation.</text>
</comment>
<keyword evidence="9 18" id="KW-0630">Potassium</keyword>
<dbReference type="GO" id="GO:0046872">
    <property type="term" value="F:metal ion binding"/>
    <property type="evidence" value="ECO:0007669"/>
    <property type="project" value="UniProtKB-UniRule"/>
</dbReference>
<feature type="binding site" evidence="17">
    <location>
        <position position="375"/>
    </location>
    <ligand>
        <name>(6S)-NADPHX</name>
        <dbReference type="ChEBI" id="CHEBI:64076"/>
    </ligand>
</feature>
<comment type="catalytic activity">
    <reaction evidence="1 18 19">
        <text>(6R)-NADHX = (6S)-NADHX</text>
        <dbReference type="Rhea" id="RHEA:32215"/>
        <dbReference type="ChEBI" id="CHEBI:64074"/>
        <dbReference type="ChEBI" id="CHEBI:64075"/>
        <dbReference type="EC" id="5.1.99.6"/>
    </reaction>
</comment>
<dbReference type="GO" id="GO:0110051">
    <property type="term" value="P:metabolite repair"/>
    <property type="evidence" value="ECO:0007669"/>
    <property type="project" value="TreeGrafter"/>
</dbReference>
<keyword evidence="13" id="KW-0511">Multifunctional enzyme</keyword>
<dbReference type="NCBIfam" id="TIGR00197">
    <property type="entry name" value="yjeF_nterm"/>
    <property type="match status" value="1"/>
</dbReference>
<feature type="binding site" evidence="17">
    <location>
        <position position="327"/>
    </location>
    <ligand>
        <name>(6S)-NADPHX</name>
        <dbReference type="ChEBI" id="CHEBI:64076"/>
    </ligand>
</feature>
<feature type="binding site" evidence="17">
    <location>
        <position position="262"/>
    </location>
    <ligand>
        <name>(6S)-NADPHX</name>
        <dbReference type="ChEBI" id="CHEBI:64076"/>
    </ligand>
</feature>
<protein>
    <recommendedName>
        <fullName evidence="19">Bifunctional NAD(P)H-hydrate repair enzyme</fullName>
    </recommendedName>
    <alternativeName>
        <fullName evidence="19">Nicotinamide nucleotide repair protein</fullName>
    </alternativeName>
    <domain>
        <recommendedName>
            <fullName evidence="19">ADP-dependent (S)-NAD(P)H-hydrate dehydratase</fullName>
            <ecNumber evidence="19">4.2.1.136</ecNumber>
        </recommendedName>
        <alternativeName>
            <fullName evidence="19">ADP-dependent NAD(P)HX dehydratase</fullName>
        </alternativeName>
    </domain>
    <domain>
        <recommendedName>
            <fullName evidence="19">NAD(P)H-hydrate epimerase</fullName>
            <ecNumber evidence="19">5.1.99.6</ecNumber>
        </recommendedName>
    </domain>
</protein>
<comment type="catalytic activity">
    <reaction evidence="2 18 19">
        <text>(6R)-NADPHX = (6S)-NADPHX</text>
        <dbReference type="Rhea" id="RHEA:32227"/>
        <dbReference type="ChEBI" id="CHEBI:64076"/>
        <dbReference type="ChEBI" id="CHEBI:64077"/>
        <dbReference type="EC" id="5.1.99.6"/>
    </reaction>
</comment>
<feature type="binding site" evidence="18">
    <location>
        <position position="190"/>
    </location>
    <ligand>
        <name>K(+)</name>
        <dbReference type="ChEBI" id="CHEBI:29103"/>
    </ligand>
</feature>
<evidence type="ECO:0000256" key="2">
    <source>
        <dbReference type="ARBA" id="ARBA00000909"/>
    </source>
</evidence>
<dbReference type="NCBIfam" id="TIGR00196">
    <property type="entry name" value="yjeF_cterm"/>
    <property type="match status" value="1"/>
</dbReference>
<dbReference type="EC" id="5.1.99.6" evidence="19"/>
<feature type="binding site" evidence="18">
    <location>
        <position position="187"/>
    </location>
    <ligand>
        <name>(6S)-NADPHX</name>
        <dbReference type="ChEBI" id="CHEBI:64076"/>
    </ligand>
</feature>
<sequence length="490" mass="54728">MVVGEIMDLFNILRGIIKDKDTITPKEMAIIDENAEYLGIKKILLMENAGKSVYEEIKDIYAENYIIFCGTGNNGGDGFVVARHIGNAEVILIGREQDIKTHEARENFKILKTLSEFGDIKIRQILRVEEVEGIFKQLENENKKTIIIDAMIGTGVKGDLREPYKSIVEKINTLKKRNKNIFVVSVDVETGNLDSDLTITFHKRKTINRKNAIVKEIGIPKEAEYIVGWGDLKALKKREKDSHKGQNGKVLIIGGSREFYGAPILTGLSSLKIADLVAVFSVNKVINKINHPEFILYGVEGDYLSSQHVDYALKVSEKYDVVVLGNGLSVNSKTRAFVNEFLSRCEKKVVIDADAIKLIDYAEFEFLESYIFTPHIGEFKRMNLELDNPKSIKNLKSTIVLKGEKDIIFNNEMVKINKTGNAGLTKGGTGDILAGIIGALFSNNEAFLSGCCGAFINGYAGDLLLKEKGFYYTPMDVIDKIPHVLKIFEI</sequence>
<dbReference type="STRING" id="579137.Metvu_0843"/>
<keyword evidence="12 17" id="KW-0456">Lyase</keyword>
<evidence type="ECO:0000313" key="23">
    <source>
        <dbReference type="Proteomes" id="UP000002063"/>
    </source>
</evidence>
<evidence type="ECO:0000256" key="17">
    <source>
        <dbReference type="HAMAP-Rule" id="MF_01965"/>
    </source>
</evidence>
<keyword evidence="22" id="KW-0418">Kinase</keyword>
<feature type="binding site" evidence="18">
    <location>
        <position position="149"/>
    </location>
    <ligand>
        <name>K(+)</name>
        <dbReference type="ChEBI" id="CHEBI:29103"/>
    </ligand>
</feature>
<dbReference type="SUPFAM" id="SSF53613">
    <property type="entry name" value="Ribokinase-like"/>
    <property type="match status" value="1"/>
</dbReference>
<evidence type="ECO:0000256" key="6">
    <source>
        <dbReference type="ARBA" id="ARBA00022741"/>
    </source>
</evidence>
<comment type="similarity">
    <text evidence="17">Belongs to the NnrD/CARKD family.</text>
</comment>